<comment type="caution">
    <text evidence="5">The sequence shown here is derived from an EMBL/GenBank/DDBJ whole genome shotgun (WGS) entry which is preliminary data.</text>
</comment>
<dbReference type="OrthoDB" id="8122639at2759"/>
<organism evidence="5 6">
    <name type="scientific">Lasius niger</name>
    <name type="common">Black garden ant</name>
    <dbReference type="NCBI Taxonomy" id="67767"/>
    <lineage>
        <taxon>Eukaryota</taxon>
        <taxon>Metazoa</taxon>
        <taxon>Ecdysozoa</taxon>
        <taxon>Arthropoda</taxon>
        <taxon>Hexapoda</taxon>
        <taxon>Insecta</taxon>
        <taxon>Pterygota</taxon>
        <taxon>Neoptera</taxon>
        <taxon>Endopterygota</taxon>
        <taxon>Hymenoptera</taxon>
        <taxon>Apocrita</taxon>
        <taxon>Aculeata</taxon>
        <taxon>Formicoidea</taxon>
        <taxon>Formicidae</taxon>
        <taxon>Formicinae</taxon>
        <taxon>Lasius</taxon>
        <taxon>Lasius</taxon>
    </lineage>
</organism>
<dbReference type="STRING" id="67767.A0A0J7NBN6"/>
<dbReference type="SUPFAM" id="SSF58014">
    <property type="entry name" value="Coiled-coil domain of nucleotide exchange factor GrpE"/>
    <property type="match status" value="1"/>
</dbReference>
<dbReference type="InterPro" id="IPR000740">
    <property type="entry name" value="GrpE"/>
</dbReference>
<evidence type="ECO:0000313" key="6">
    <source>
        <dbReference type="Proteomes" id="UP000036403"/>
    </source>
</evidence>
<dbReference type="GO" id="GO:0051082">
    <property type="term" value="F:unfolded protein binding"/>
    <property type="evidence" value="ECO:0007669"/>
    <property type="project" value="TreeGrafter"/>
</dbReference>
<dbReference type="GO" id="GO:0042803">
    <property type="term" value="F:protein homodimerization activity"/>
    <property type="evidence" value="ECO:0007669"/>
    <property type="project" value="InterPro"/>
</dbReference>
<keyword evidence="2" id="KW-0143">Chaperone</keyword>
<dbReference type="PANTHER" id="PTHR21237:SF23">
    <property type="entry name" value="GRPE PROTEIN HOMOLOG, MITOCHONDRIAL"/>
    <property type="match status" value="1"/>
</dbReference>
<dbReference type="InterPro" id="IPR013805">
    <property type="entry name" value="GrpE_CC"/>
</dbReference>
<dbReference type="GO" id="GO:0000774">
    <property type="term" value="F:adenyl-nucleotide exchange factor activity"/>
    <property type="evidence" value="ECO:0007669"/>
    <property type="project" value="InterPro"/>
</dbReference>
<dbReference type="AlphaFoldDB" id="A0A0J7NBN6"/>
<dbReference type="SUPFAM" id="SSF51064">
    <property type="entry name" value="Head domain of nucleotide exchange factor GrpE"/>
    <property type="match status" value="1"/>
</dbReference>
<comment type="similarity">
    <text evidence="1 3">Belongs to the GrpE family.</text>
</comment>
<evidence type="ECO:0000256" key="3">
    <source>
        <dbReference type="RuleBase" id="RU004478"/>
    </source>
</evidence>
<evidence type="ECO:0000256" key="1">
    <source>
        <dbReference type="ARBA" id="ARBA00009054"/>
    </source>
</evidence>
<reference evidence="5 6" key="1">
    <citation type="submission" date="2015-04" db="EMBL/GenBank/DDBJ databases">
        <title>Lasius niger genome sequencing.</title>
        <authorList>
            <person name="Konorov E.A."/>
            <person name="Nikitin M.A."/>
            <person name="Kirill M.V."/>
            <person name="Chang P."/>
        </authorList>
    </citation>
    <scope>NUCLEOTIDE SEQUENCE [LARGE SCALE GENOMIC DNA]</scope>
    <source>
        <tissue evidence="5">Whole</tissue>
    </source>
</reference>
<dbReference type="Pfam" id="PF01025">
    <property type="entry name" value="GrpE"/>
    <property type="match status" value="1"/>
</dbReference>
<dbReference type="Proteomes" id="UP000036403">
    <property type="component" value="Unassembled WGS sequence"/>
</dbReference>
<dbReference type="PANTHER" id="PTHR21237">
    <property type="entry name" value="GRPE PROTEIN"/>
    <property type="match status" value="1"/>
</dbReference>
<dbReference type="Gene3D" id="2.30.22.10">
    <property type="entry name" value="Head domain of nucleotide exchange factor GrpE"/>
    <property type="match status" value="1"/>
</dbReference>
<dbReference type="PRINTS" id="PR00773">
    <property type="entry name" value="GRPEPROTEIN"/>
</dbReference>
<proteinExistence type="inferred from homology"/>
<feature type="compositionally biased region" description="Polar residues" evidence="4">
    <location>
        <begin position="1"/>
        <end position="33"/>
    </location>
</feature>
<keyword evidence="6" id="KW-1185">Reference proteome</keyword>
<dbReference type="GO" id="GO:0006457">
    <property type="term" value="P:protein folding"/>
    <property type="evidence" value="ECO:0007669"/>
    <property type="project" value="InterPro"/>
</dbReference>
<keyword evidence="5" id="KW-0346">Stress response</keyword>
<sequence>MSTQNPSPNPSSDPRATSSESEAATENTAQNENLEAAQDVDPQEDLDNRIETMAADLAAMEDRWKRSEAEKQNFITRAEKEKSDIRDYAVQKFAKDLVGEIDNLQRALAALPPASKEDSDNLKAVRKGLESTEKSFLSMLERHGVTRENPVGKAFDPHQHEALQQMHSQEHAPGYVMMAHNPVWKLKNRLLKPAMVVVAADSSTGEAPKAK</sequence>
<dbReference type="EMBL" id="LBMM01007116">
    <property type="protein sequence ID" value="KMQ90020.1"/>
    <property type="molecule type" value="Genomic_DNA"/>
</dbReference>
<feature type="region of interest" description="Disordered" evidence="4">
    <location>
        <begin position="1"/>
        <end position="47"/>
    </location>
</feature>
<dbReference type="CDD" id="cd00446">
    <property type="entry name" value="GrpE"/>
    <property type="match status" value="1"/>
</dbReference>
<dbReference type="Gene3D" id="3.90.20.20">
    <property type="match status" value="1"/>
</dbReference>
<name>A0A0J7NBN6_LASNI</name>
<evidence type="ECO:0000313" key="5">
    <source>
        <dbReference type="EMBL" id="KMQ90020.1"/>
    </source>
</evidence>
<dbReference type="PaxDb" id="67767-A0A0J7NBN6"/>
<evidence type="ECO:0000256" key="2">
    <source>
        <dbReference type="ARBA" id="ARBA00023186"/>
    </source>
</evidence>
<gene>
    <name evidence="5" type="ORF">RF55_10277</name>
</gene>
<protein>
    <submittedName>
        <fullName evidence="5">Heat shock protein</fullName>
    </submittedName>
</protein>
<dbReference type="InterPro" id="IPR009012">
    <property type="entry name" value="GrpE_head"/>
</dbReference>
<evidence type="ECO:0000256" key="4">
    <source>
        <dbReference type="SAM" id="MobiDB-lite"/>
    </source>
</evidence>
<accession>A0A0J7NBN6</accession>
<dbReference type="GO" id="GO:0051087">
    <property type="term" value="F:protein-folding chaperone binding"/>
    <property type="evidence" value="ECO:0007669"/>
    <property type="project" value="InterPro"/>
</dbReference>
<dbReference type="HAMAP" id="MF_01151">
    <property type="entry name" value="GrpE"/>
    <property type="match status" value="1"/>
</dbReference>